<dbReference type="RefSeq" id="WP_066963667.1">
    <property type="nucleotide sequence ID" value="NZ_CP023449.1"/>
</dbReference>
<keyword evidence="1" id="KW-0472">Membrane</keyword>
<sequence length="147" mass="14951">MVRTEAMSWQQVALAATVFLAALALFGGLAHHFGIIAMWMPLVNSLALVATTPKLPSAHPWPIVAGHAATAVVGSVAGYFFGASVGVAIIAATLGLLLMLVGRAMHPPAAATGLVFTLHPVSPHIAVPLLLLGAAGIAALGAVLRRR</sequence>
<evidence type="ECO:0000313" key="3">
    <source>
        <dbReference type="EMBL" id="PCE42203.1"/>
    </source>
</evidence>
<feature type="transmembrane region" description="Helical" evidence="1">
    <location>
        <begin position="12"/>
        <end position="40"/>
    </location>
</feature>
<keyword evidence="4" id="KW-1185">Reference proteome</keyword>
<protein>
    <submittedName>
        <fullName evidence="3">HPP family protein</fullName>
    </submittedName>
</protein>
<dbReference type="KEGG" id="rdi:CMV14_23005"/>
<dbReference type="EMBL" id="NWUF01000009">
    <property type="protein sequence ID" value="PCE42203.1"/>
    <property type="molecule type" value="Genomic_DNA"/>
</dbReference>
<proteinExistence type="predicted"/>
<keyword evidence="1" id="KW-0812">Transmembrane</keyword>
<feature type="transmembrane region" description="Helical" evidence="1">
    <location>
        <begin position="87"/>
        <end position="105"/>
    </location>
</feature>
<gene>
    <name evidence="3" type="ORF">COO09_11285</name>
</gene>
<accession>A0A2A4FXS0</accession>
<evidence type="ECO:0000256" key="1">
    <source>
        <dbReference type="SAM" id="Phobius"/>
    </source>
</evidence>
<feature type="transmembrane region" description="Helical" evidence="1">
    <location>
        <begin position="125"/>
        <end position="144"/>
    </location>
</feature>
<feature type="transmembrane region" description="Helical" evidence="1">
    <location>
        <begin position="60"/>
        <end position="80"/>
    </location>
</feature>
<organism evidence="3 4">
    <name type="scientific">Rhizorhabdus dicambivorans</name>
    <dbReference type="NCBI Taxonomy" id="1850238"/>
    <lineage>
        <taxon>Bacteria</taxon>
        <taxon>Pseudomonadati</taxon>
        <taxon>Pseudomonadota</taxon>
        <taxon>Alphaproteobacteria</taxon>
        <taxon>Sphingomonadales</taxon>
        <taxon>Sphingomonadaceae</taxon>
        <taxon>Rhizorhabdus</taxon>
    </lineage>
</organism>
<keyword evidence="1" id="KW-1133">Transmembrane helix</keyword>
<reference evidence="3 4" key="1">
    <citation type="submission" date="2017-09" db="EMBL/GenBank/DDBJ databases">
        <title>The Catabolism of 3,6-Dichlorosalicylic acid is Initiated by the Cytochrome P450 Monooxygenase DsmABC in Rhizorhabdus dicambivorans Ndbn-20.</title>
        <authorList>
            <person name="Na L."/>
        </authorList>
    </citation>
    <scope>NUCLEOTIDE SEQUENCE [LARGE SCALE GENOMIC DNA]</scope>
    <source>
        <strain evidence="3 4">Ndbn-20m</strain>
    </source>
</reference>
<dbReference type="Pfam" id="PF04982">
    <property type="entry name" value="TM_HPP"/>
    <property type="match status" value="1"/>
</dbReference>
<dbReference type="AlphaFoldDB" id="A0A2A4FXS0"/>
<comment type="caution">
    <text evidence="3">The sequence shown here is derived from an EMBL/GenBank/DDBJ whole genome shotgun (WGS) entry which is preliminary data.</text>
</comment>
<evidence type="ECO:0000313" key="4">
    <source>
        <dbReference type="Proteomes" id="UP000218934"/>
    </source>
</evidence>
<dbReference type="Proteomes" id="UP000218934">
    <property type="component" value="Unassembled WGS sequence"/>
</dbReference>
<dbReference type="OrthoDB" id="7478556at2"/>
<evidence type="ECO:0000259" key="2">
    <source>
        <dbReference type="Pfam" id="PF04982"/>
    </source>
</evidence>
<feature type="domain" description="HPP transmembrane region" evidence="2">
    <location>
        <begin position="6"/>
        <end position="141"/>
    </location>
</feature>
<name>A0A2A4FXS0_9SPHN</name>
<dbReference type="InterPro" id="IPR058581">
    <property type="entry name" value="TM_HPP"/>
</dbReference>